<keyword evidence="1" id="KW-0472">Membrane</keyword>
<sequence>MITLRRERIFGLAIFIIVALFSHGRPTILAQKPQSNTTRPLAVHWKKRRGSTFLGPDDVESTLGKHTIRVEGLSVIVYDSPQFFSHYYHWWGEIILGAWRILALKERRRRKRSSQRGSATVLYASIEESDYWNDHIKLNATVVFDRVLLINRPAAHRHRGREMVQNDRGTMNITVPTDFWAPIRQTLVQNILGYVPEPEEHTQGSAVDAPKTTANRWSRLADLEAEGVCEFHEARMEAMSLREQIELPARSTIIGRRSCMNMDAPSHRSTIFEIFDPEGYIFDYEMLARNMGHRHYAVWNDSLHTYPKELPRRRQTRRELPRENYSGACSCCDQSIKGAAR</sequence>
<dbReference type="OrthoDB" id="529273at2759"/>
<evidence type="ECO:0000313" key="2">
    <source>
        <dbReference type="EMBL" id="GLB38985.1"/>
    </source>
</evidence>
<dbReference type="EMBL" id="BRPK01000006">
    <property type="protein sequence ID" value="GLB38985.1"/>
    <property type="molecule type" value="Genomic_DNA"/>
</dbReference>
<dbReference type="AlphaFoldDB" id="A0A9P3PMC2"/>
<dbReference type="Proteomes" id="UP001063166">
    <property type="component" value="Unassembled WGS sequence"/>
</dbReference>
<reference evidence="2" key="1">
    <citation type="submission" date="2022-07" db="EMBL/GenBank/DDBJ databases">
        <title>The genome of Lyophyllum shimeji provides insight into the initial evolution of ectomycorrhizal fungal genome.</title>
        <authorList>
            <person name="Kobayashi Y."/>
            <person name="Shibata T."/>
            <person name="Hirakawa H."/>
            <person name="Shigenobu S."/>
            <person name="Nishiyama T."/>
            <person name="Yamada A."/>
            <person name="Hasebe M."/>
            <person name="Kawaguchi M."/>
        </authorList>
    </citation>
    <scope>NUCLEOTIDE SEQUENCE</scope>
    <source>
        <strain evidence="2">AT787</strain>
    </source>
</reference>
<gene>
    <name evidence="2" type="ORF">LshimejAT787_0601470</name>
</gene>
<evidence type="ECO:0000313" key="3">
    <source>
        <dbReference type="Proteomes" id="UP001063166"/>
    </source>
</evidence>
<protein>
    <submittedName>
        <fullName evidence="2">Uncharacterized protein</fullName>
    </submittedName>
</protein>
<accession>A0A9P3PMC2</accession>
<proteinExistence type="predicted"/>
<evidence type="ECO:0000256" key="1">
    <source>
        <dbReference type="SAM" id="Phobius"/>
    </source>
</evidence>
<organism evidence="2 3">
    <name type="scientific">Lyophyllum shimeji</name>
    <name type="common">Hon-shimeji</name>
    <name type="synonym">Tricholoma shimeji</name>
    <dbReference type="NCBI Taxonomy" id="47721"/>
    <lineage>
        <taxon>Eukaryota</taxon>
        <taxon>Fungi</taxon>
        <taxon>Dikarya</taxon>
        <taxon>Basidiomycota</taxon>
        <taxon>Agaricomycotina</taxon>
        <taxon>Agaricomycetes</taxon>
        <taxon>Agaricomycetidae</taxon>
        <taxon>Agaricales</taxon>
        <taxon>Tricholomatineae</taxon>
        <taxon>Lyophyllaceae</taxon>
        <taxon>Lyophyllum</taxon>
    </lineage>
</organism>
<comment type="caution">
    <text evidence="2">The sequence shown here is derived from an EMBL/GenBank/DDBJ whole genome shotgun (WGS) entry which is preliminary data.</text>
</comment>
<keyword evidence="1" id="KW-0812">Transmembrane</keyword>
<feature type="transmembrane region" description="Helical" evidence="1">
    <location>
        <begin position="87"/>
        <end position="104"/>
    </location>
</feature>
<name>A0A9P3PMC2_LYOSH</name>
<keyword evidence="1" id="KW-1133">Transmembrane helix</keyword>
<keyword evidence="3" id="KW-1185">Reference proteome</keyword>